<dbReference type="PANTHER" id="PTHR42767:SF1">
    <property type="entry name" value="ENDO-BETA-1,6-GALACTANASE-LIKE DOMAIN-CONTAINING PROTEIN"/>
    <property type="match status" value="1"/>
</dbReference>
<dbReference type="Gene3D" id="2.60.40.3630">
    <property type="match status" value="3"/>
</dbReference>
<dbReference type="PANTHER" id="PTHR42767">
    <property type="entry name" value="ENDO-BETA-1,6-GALACTANASE"/>
    <property type="match status" value="1"/>
</dbReference>
<feature type="repeat" description="Cell wall-binding" evidence="2">
    <location>
        <begin position="2546"/>
        <end position="2565"/>
    </location>
</feature>
<dbReference type="SUPFAM" id="SSF51445">
    <property type="entry name" value="(Trans)glycosidases"/>
    <property type="match status" value="1"/>
</dbReference>
<dbReference type="GO" id="GO:0030246">
    <property type="term" value="F:carbohydrate binding"/>
    <property type="evidence" value="ECO:0007669"/>
    <property type="project" value="InterPro"/>
</dbReference>
<evidence type="ECO:0000313" key="7">
    <source>
        <dbReference type="Proteomes" id="UP000248057"/>
    </source>
</evidence>
<keyword evidence="1" id="KW-0677">Repeat</keyword>
<dbReference type="Gene3D" id="2.115.10.20">
    <property type="entry name" value="Glycosyl hydrolase domain, family 43"/>
    <property type="match status" value="1"/>
</dbReference>
<dbReference type="GO" id="GO:0004553">
    <property type="term" value="F:hydrolase activity, hydrolyzing O-glycosyl compounds"/>
    <property type="evidence" value="ECO:0007669"/>
    <property type="project" value="InterPro"/>
</dbReference>
<feature type="region of interest" description="Disordered" evidence="3">
    <location>
        <begin position="2481"/>
        <end position="2506"/>
    </location>
</feature>
<dbReference type="InterPro" id="IPR013780">
    <property type="entry name" value="Glyco_hydro_b"/>
</dbReference>
<dbReference type="InterPro" id="IPR008979">
    <property type="entry name" value="Galactose-bd-like_sf"/>
</dbReference>
<dbReference type="InterPro" id="IPR022038">
    <property type="entry name" value="Ig-like_bact"/>
</dbReference>
<dbReference type="SUPFAM" id="SSF49785">
    <property type="entry name" value="Galactose-binding domain-like"/>
    <property type="match status" value="1"/>
</dbReference>
<dbReference type="Gene3D" id="2.60.120.260">
    <property type="entry name" value="Galactose-binding domain-like"/>
    <property type="match status" value="1"/>
</dbReference>
<feature type="repeat" description="Cell wall-binding" evidence="2">
    <location>
        <begin position="2567"/>
        <end position="2586"/>
    </location>
</feature>
<dbReference type="Gene3D" id="2.60.40.1120">
    <property type="entry name" value="Carboxypeptidase-like, regulatory domain"/>
    <property type="match status" value="2"/>
</dbReference>
<dbReference type="CDD" id="cd18825">
    <property type="entry name" value="GH43_CtGH43-like"/>
    <property type="match status" value="1"/>
</dbReference>
<dbReference type="GeneID" id="86064268"/>
<dbReference type="Pfam" id="PF13620">
    <property type="entry name" value="CarboxypepD_reg"/>
    <property type="match status" value="2"/>
</dbReference>
<dbReference type="SUPFAM" id="SSF75005">
    <property type="entry name" value="Arabinanase/levansucrase/invertase"/>
    <property type="match status" value="1"/>
</dbReference>
<dbReference type="InterPro" id="IPR013784">
    <property type="entry name" value="Carb-bd-like_fold"/>
</dbReference>
<evidence type="ECO:0000256" key="2">
    <source>
        <dbReference type="PROSITE-ProRule" id="PRU00591"/>
    </source>
</evidence>
<gene>
    <name evidence="6" type="ORF">DFR60_11910</name>
</gene>
<keyword evidence="4" id="KW-0732">Signal</keyword>
<protein>
    <submittedName>
        <fullName evidence="6">Putative cell wall binding repeat protein</fullName>
    </submittedName>
</protein>
<dbReference type="InterPro" id="IPR018337">
    <property type="entry name" value="Cell_wall/Cho-bd_repeat"/>
</dbReference>
<dbReference type="Gene3D" id="2.10.270.10">
    <property type="entry name" value="Cholin Binding"/>
    <property type="match status" value="1"/>
</dbReference>
<feature type="region of interest" description="Disordered" evidence="3">
    <location>
        <begin position="1036"/>
        <end position="1056"/>
    </location>
</feature>
<dbReference type="InterPro" id="IPR039743">
    <property type="entry name" value="6GAL/EXGAL"/>
</dbReference>
<dbReference type="Gene3D" id="2.60.120.430">
    <property type="entry name" value="Galactose-binding lectin"/>
    <property type="match status" value="2"/>
</dbReference>
<evidence type="ECO:0000259" key="5">
    <source>
        <dbReference type="Pfam" id="PF07523"/>
    </source>
</evidence>
<feature type="chain" id="PRO_5015922817" evidence="4">
    <location>
        <begin position="31"/>
        <end position="2614"/>
    </location>
</feature>
<evidence type="ECO:0000256" key="3">
    <source>
        <dbReference type="SAM" id="MobiDB-lite"/>
    </source>
</evidence>
<name>A0A2V3XWQ3_9FIRM</name>
<reference evidence="6 7" key="1">
    <citation type="submission" date="2018-05" db="EMBL/GenBank/DDBJ databases">
        <title>Genomic Encyclopedia of Type Strains, Phase IV (KMG-IV): sequencing the most valuable type-strain genomes for metagenomic binning, comparative biology and taxonomic classification.</title>
        <authorList>
            <person name="Goeker M."/>
        </authorList>
    </citation>
    <scope>NUCLEOTIDE SEQUENCE [LARGE SCALE GENOMIC DNA]</scope>
    <source>
        <strain evidence="6 7">DSM 24995</strain>
    </source>
</reference>
<comment type="caution">
    <text evidence="6">The sequence shown here is derived from an EMBL/GenBank/DDBJ whole genome shotgun (WGS) entry which is preliminary data.</text>
</comment>
<keyword evidence="7" id="KW-1185">Reference proteome</keyword>
<dbReference type="EMBL" id="QJKD01000019">
    <property type="protein sequence ID" value="PXX47841.1"/>
    <property type="molecule type" value="Genomic_DNA"/>
</dbReference>
<accession>A0A2V3XWQ3</accession>
<evidence type="ECO:0000313" key="6">
    <source>
        <dbReference type="EMBL" id="PXX47841.1"/>
    </source>
</evidence>
<dbReference type="Proteomes" id="UP000248057">
    <property type="component" value="Unassembled WGS sequence"/>
</dbReference>
<dbReference type="Gene3D" id="2.60.40.1180">
    <property type="entry name" value="Golgi alpha-mannosidase II"/>
    <property type="match status" value="1"/>
</dbReference>
<dbReference type="InterPro" id="IPR013783">
    <property type="entry name" value="Ig-like_fold"/>
</dbReference>
<dbReference type="RefSeq" id="WP_110325512.1">
    <property type="nucleotide sequence ID" value="NZ_QJKD01000019.1"/>
</dbReference>
<proteinExistence type="predicted"/>
<dbReference type="Pfam" id="PF07523">
    <property type="entry name" value="Big_3"/>
    <property type="match status" value="1"/>
</dbReference>
<dbReference type="Pfam" id="PF19127">
    <property type="entry name" value="Choline_bind_3"/>
    <property type="match status" value="1"/>
</dbReference>
<feature type="signal peptide" evidence="4">
    <location>
        <begin position="1"/>
        <end position="30"/>
    </location>
</feature>
<evidence type="ECO:0000256" key="4">
    <source>
        <dbReference type="SAM" id="SignalP"/>
    </source>
</evidence>
<feature type="repeat" description="Cell wall-binding" evidence="2">
    <location>
        <begin position="2526"/>
        <end position="2545"/>
    </location>
</feature>
<dbReference type="InterPro" id="IPR017853">
    <property type="entry name" value="GH"/>
</dbReference>
<sequence>MKKSNGIRRGAAALLAIPMALSGVPFPAAAQMQMQTAAGAAGEITVDPRIHYQTLEGWGTSLCWWGNVIGSAGERDTNGNGRPDREEIAELAFSPDYLNLNIVRYNVGGGDKPDSSIKRVEGRVPGWSKDMFGTDDGSGTFLEDAFYQKESTQMNDAGQIWMLEQANQWRLDSGDIINEVFSNSPPYYMTKSGSSTGGNDWNDWEKENLKEDCYDDFGRYLARAVKWLDGNLDEKFGTGIDYVEPLNEPDTNYWLNGSTKQEGCIFYPGESQIKAYQEMKKALAAEGMTEVRLTGTDETSLGRAIGSFNKLNTQTRGDLEVISAHTYSGSDSERARLRDMAASYDKGLWMSEVTKGGGDVHNEWSHGNMGQCQTKSQSEGIMSDLKSMQSSAWIAWLVADSEYECIQTNQNWGLIHYVFEEDGPVKGYHTNLFNGDGSVKDSVPEAGYWAVTKQFYTMMQYSKYLKAGYTMIEIGDSNMCAAVSPDRKELVIVAQNFSGDTRDTTIDLSAFPNASSVKLYRTSDSENCQEVEAAITGSVLNVSMPAGYSVSTYVVTGEEEPLYDETGYKKIVDSNVEATEDTRAAGATDTNKFTYTGSWGEGWDWGTQEKYTTEKDAEAVFRFSGVQAAIYGKKSRNGAKILISVDGGEAVSVNAGAQSEARRSHLYTTPLLEDGEHTVAIRMAEEQTVSKPEIVLEFAEIAHGRIEEGTSEYTKEALAANDYVLYTVNCGTPDPSVVPNTDSERLGLLQSNVDQAYGNDAKTGRSWGRDADTENSIAVNYEGDAADIGNSFIYMSDSAVFDRDKSCLGYSFEMPQEKLAGVDSDTYEVTVAFKHPWDWRTIDISLEGNVVDSGVGLDRYQWVSKTYKTKVTDGVLNVQVKNPQRTGSSQDPVLNFIKVRALEETYSISGTVKSDRGEAVGDLEVKLYRGKDTGVEPVAAVRTDASGSYAFKELEEGVYSVVLSAVGDYKEIVKRVTVETADVTEADFTLGGSSELYTKEELLANNYVLYTVNCGTPDPTVLPNSNTEKMGLLQSNVDQEYGKDPETGSTWGRNPDDEYSKALKQGEDAYDIGNSFIYMAEDAVFDKDKSRLGYSFELPENGLEGIESNTYEVTVAFKHQWDERWVNISLEGKTVATDIGIGYDEWVSKTFTTEVTDGVLNVEVGSPRRNSSKQDPILNFIKVRAVEEKEPEITEYDSFTGAAGAPMYDSNGNYIQAHGGQIQQLTVDGETKWYWVGEDKTNDYRPVGGIHVYSSDDLYNWDDEGVVLQTMESMEEFESDPYFKELYGDYTEEEREKIFVDLDKNNCVMERPKMIYNEKNDNYVIWFHADGRTPDSDADYGKAKAGVAVSDSPAGPFKLLGSYKLNYHNDPNADHGYDGWDGRGSVRDMNLFVDDDKTAYVIYSSEGNRTTFISRLNDDYTALEADRDEAVEGEHFTRNFVGWSREAPAMFKYNDKYYIINSGCTGWSPNRADYAVADHPMGPWTSMGDPCTDWGSDTTYDTQSTCVFPVDAENGKFIYMGDRWNAGYLRDSRYVWLPVEFQEDGRIALRRDENWKLEELATIITEIPKQFASLAELAEALPDRVDVMAGGEIKKDVAITWDPIDTGIPAVGDYTVYGTLEGVSRKVGYTVAILNGNTSYFFDCGTETSDYFELLKATADGLRNTQPDQAYQPENHAGYLGAEDVNFGKHTGGGLYGNGWWAKADEAIEYAFDLTPGEYSVFTGYQEWWNTDRDTRISAVMESGDGREEILSSKTFTLGRSDRNLVQELKVTVPKTESSTCRVTVRVEKAGDADPVLSFISIVPEKTVETLHTISGTVSADDDAAKGFEVKLYAGDDKNLSSPSDAVKTGEDGTYTFKELKDGTYRVEVPQQDGFKQEVKEIAVNGRDIADVDFALEKSDSEETLHEVTGTVTAAKDGSEQGIADLKINLYEGSDITEASPSNAVRTREDGTFAFRNLKDGIYSIEVPEQAGFKQEVRVITVNGEDVENVEFSLTKKTEEEEKTEIRVTSLPVRRSYLTGENLDLEGLEVSLFLDGGKERVLDEEEYTVGKLDSTTPGTKKIIITYEDENQKVLKTSFEVTVYKEGAVPEIKIVRKPNKLFYLWGEDLDLTGMEVRGLNLDETGVTILNAEDYEAVSDFSKPGKVTVTVSVIPEDGEAAGTELTDSFEVTVFGDEEGYAFVTGITITENPHRTVYGLDEDFDEAGMVVKKTVRVTVASSSNAVYTETLPLEELEIEAEEFSKTGKKKVTVTCYADGEDGEETEFTDTISVTVVRSGAALTEGKMDAVWRKLDKELSLGAYLTEEEKQEAFKQALDDASETLQDLESKGRLSDRTSALLRRMEKAVLETFGNITTSVQADSRLKNVQAAGLGMSADFESGKIQELRLRFKKPADGIPDDITDKVTNYVAMDITLLADGEEIQPKLPVRVTMDIPAGLEKEKLVLYHYHNGGIELIRPVISGKQMSFDIWELSLYVAANTKETPKPVSPGKDSGSDADNQGPGYTIPGTWKKDDTGWWYEKREGGYISASWARIDGQWYYFDESGYMKTGWIMDHGIWYYLNENGSMAAQRWILWNDKWYYLDWNGAMAVNTMTPDGYTVGSDGVWNMPGGNQNSK</sequence>
<dbReference type="Gene3D" id="3.20.20.80">
    <property type="entry name" value="Glycosidases"/>
    <property type="match status" value="1"/>
</dbReference>
<dbReference type="Gene3D" id="2.60.40.10">
    <property type="entry name" value="Immunoglobulins"/>
    <property type="match status" value="1"/>
</dbReference>
<dbReference type="SUPFAM" id="SSF49452">
    <property type="entry name" value="Starch-binding domain-like"/>
    <property type="match status" value="2"/>
</dbReference>
<dbReference type="InterPro" id="IPR023296">
    <property type="entry name" value="Glyco_hydro_beta-prop_sf"/>
</dbReference>
<evidence type="ECO:0000256" key="1">
    <source>
        <dbReference type="ARBA" id="ARBA00022737"/>
    </source>
</evidence>
<dbReference type="PROSITE" id="PS51170">
    <property type="entry name" value="CW"/>
    <property type="match status" value="3"/>
</dbReference>
<dbReference type="SUPFAM" id="SSF69360">
    <property type="entry name" value="Cell wall binding repeat"/>
    <property type="match status" value="1"/>
</dbReference>
<organism evidence="6 7">
    <name type="scientific">Hungatella effluvii</name>
    <dbReference type="NCBI Taxonomy" id="1096246"/>
    <lineage>
        <taxon>Bacteria</taxon>
        <taxon>Bacillati</taxon>
        <taxon>Bacillota</taxon>
        <taxon>Clostridia</taxon>
        <taxon>Lachnospirales</taxon>
        <taxon>Lachnospiraceae</taxon>
        <taxon>Hungatella</taxon>
    </lineage>
</organism>
<feature type="domain" description="Ig-like" evidence="5">
    <location>
        <begin position="2016"/>
        <end position="2082"/>
    </location>
</feature>